<comment type="caution">
    <text evidence="1">The sequence shown here is derived from an EMBL/GenBank/DDBJ whole genome shotgun (WGS) entry which is preliminary data.</text>
</comment>
<gene>
    <name evidence="1" type="ORF">VK792_13625</name>
</gene>
<dbReference type="EMBL" id="JAYLLH010000020">
    <property type="protein sequence ID" value="MEC3862329.1"/>
    <property type="molecule type" value="Genomic_DNA"/>
</dbReference>
<evidence type="ECO:0000313" key="1">
    <source>
        <dbReference type="EMBL" id="MEC3862329.1"/>
    </source>
</evidence>
<protein>
    <submittedName>
        <fullName evidence="1">Uncharacterized protein</fullName>
    </submittedName>
</protein>
<proteinExistence type="predicted"/>
<dbReference type="SUPFAM" id="SSF55486">
    <property type="entry name" value="Metalloproteases ('zincins'), catalytic domain"/>
    <property type="match status" value="1"/>
</dbReference>
<accession>A0ABU6HK96</accession>
<sequence length="381" mass="42459">MRDLFSGYLNLHNLDRTLVLDILAAWRAGSVGGIPERMIACAPDQVRISPDIWTQNECLTNLVLPAFEAAIKLPDLWNTIGTETEFSTLATECDGLPHTVDRGPDQPVLIALNWEGSPDDVICLAHEVAHAVQIILSDHKQMPPLAREVCAFLGELLVIAHARTAAPDLYPTLCDVWRRENDDYLGSDIDLLAVALADPQAQYHYRQNYPVARLAAIELFNRGSGEWLRQFFASGRDGMRHIPIEKLANRAGDIANYLPAMPRSEPETPAIDAYRSLGAMALIDIDYWEGQSETRIEDYYADLLRHLQDQTAFVALNEQRKPIGYATWSKSALGGGCTLTRQAAPFGDHLALQRALERHLGDMAGMTARHNRSARQEQVAW</sequence>
<keyword evidence="2" id="KW-1185">Reference proteome</keyword>
<evidence type="ECO:0000313" key="2">
    <source>
        <dbReference type="Proteomes" id="UP001348149"/>
    </source>
</evidence>
<dbReference type="InterPro" id="IPR042088">
    <property type="entry name" value="OligoPept_F_C"/>
</dbReference>
<dbReference type="Proteomes" id="UP001348149">
    <property type="component" value="Unassembled WGS sequence"/>
</dbReference>
<dbReference type="Gene3D" id="1.10.1370.20">
    <property type="entry name" value="Oligoendopeptidase f, C-terminal domain"/>
    <property type="match status" value="1"/>
</dbReference>
<organism evidence="1 2">
    <name type="scientific">Mesobacterium hydrothermale</name>
    <dbReference type="NCBI Taxonomy" id="3111907"/>
    <lineage>
        <taxon>Bacteria</taxon>
        <taxon>Pseudomonadati</taxon>
        <taxon>Pseudomonadota</taxon>
        <taxon>Alphaproteobacteria</taxon>
        <taxon>Rhodobacterales</taxon>
        <taxon>Roseobacteraceae</taxon>
        <taxon>Mesobacterium</taxon>
    </lineage>
</organism>
<name>A0ABU6HK96_9RHOB</name>
<dbReference type="RefSeq" id="WP_326298085.1">
    <property type="nucleotide sequence ID" value="NZ_JAYLLH010000020.1"/>
</dbReference>
<reference evidence="1 2" key="1">
    <citation type="submission" date="2024-01" db="EMBL/GenBank/DDBJ databases">
        <title>Mesobacterium rodlantinim sp. nov., isolated from shallow sea hydrothermal systems off Kueishantao Island.</title>
        <authorList>
            <person name="Su Z."/>
            <person name="Tang K."/>
        </authorList>
    </citation>
    <scope>NUCLEOTIDE SEQUENCE [LARGE SCALE GENOMIC DNA]</scope>
    <source>
        <strain evidence="1 2">TK19101</strain>
    </source>
</reference>